<keyword evidence="3" id="KW-0418">Kinase</keyword>
<sequence length="415" mass="47743">MQESLSNAEYDAPQQQEFDFEGYDSEPNPEDSFEKAETITLQAISSAPAFTDFFEDAKCLTRLYDNTSDDERKGFFYLFRAHDAVTGRNIAVKTTNPAFCEEHPQLNDYLKWESAVLSRLKGKNRIQQICTPLKSMQVPVNCDGKSFMVLVSFFSSIYLPVDVRKSFFDEANDKLKTCANRLRLFCSIISAVQSLHREGLCHRDLKPSNIMGTRHEGKCTAVLIDLGLSLAKPEIEKDLRLFSPKAEVPEMYAAPEIYSGFDSEWDLAQCADIYSLGCMLFELFDKRTFYNALIESNGNGYWETANNIRVGEEEFGGDLKKRLDLYHDLLSDFAPSIIIPRISEESILPLYIRKSIQEIIDKLCAFDYRKRTKESELDGIKTKLRHIAHILEDEHLRELYKKRKKTHRTREVSHA</sequence>
<evidence type="ECO:0000259" key="2">
    <source>
        <dbReference type="PROSITE" id="PS50011"/>
    </source>
</evidence>
<dbReference type="PANTHER" id="PTHR44167:SF24">
    <property type="entry name" value="SERINE_THREONINE-PROTEIN KINASE CHK2"/>
    <property type="match status" value="1"/>
</dbReference>
<dbReference type="PANTHER" id="PTHR44167">
    <property type="entry name" value="OVARIAN-SPECIFIC SERINE/THREONINE-PROTEIN KINASE LOK-RELATED"/>
    <property type="match status" value="1"/>
</dbReference>
<evidence type="ECO:0000313" key="3">
    <source>
        <dbReference type="EMBL" id="SJZ43019.1"/>
    </source>
</evidence>
<dbReference type="SUPFAM" id="SSF56112">
    <property type="entry name" value="Protein kinase-like (PK-like)"/>
    <property type="match status" value="1"/>
</dbReference>
<feature type="compositionally biased region" description="Acidic residues" evidence="1">
    <location>
        <begin position="18"/>
        <end position="31"/>
    </location>
</feature>
<keyword evidence="3" id="KW-0808">Transferase</keyword>
<protein>
    <submittedName>
        <fullName evidence="3">Protein kinase domain-containing protein</fullName>
    </submittedName>
</protein>
<dbReference type="GO" id="GO:0005737">
    <property type="term" value="C:cytoplasm"/>
    <property type="evidence" value="ECO:0007669"/>
    <property type="project" value="TreeGrafter"/>
</dbReference>
<gene>
    <name evidence="3" type="ORF">SAMN02745152_00205</name>
</gene>
<feature type="domain" description="Protein kinase" evidence="2">
    <location>
        <begin position="64"/>
        <end position="389"/>
    </location>
</feature>
<dbReference type="RefSeq" id="WP_078929952.1">
    <property type="nucleotide sequence ID" value="NZ_FUXC01000001.1"/>
</dbReference>
<dbReference type="GO" id="GO:0004674">
    <property type="term" value="F:protein serine/threonine kinase activity"/>
    <property type="evidence" value="ECO:0007669"/>
    <property type="project" value="TreeGrafter"/>
</dbReference>
<dbReference type="CDD" id="cd00180">
    <property type="entry name" value="PKc"/>
    <property type="match status" value="1"/>
</dbReference>
<dbReference type="Pfam" id="PF00069">
    <property type="entry name" value="Pkinase"/>
    <property type="match status" value="1"/>
</dbReference>
<dbReference type="SMART" id="SM00220">
    <property type="entry name" value="S_TKc"/>
    <property type="match status" value="1"/>
</dbReference>
<organism evidence="3 4">
    <name type="scientific">Treponema berlinense</name>
    <dbReference type="NCBI Taxonomy" id="225004"/>
    <lineage>
        <taxon>Bacteria</taxon>
        <taxon>Pseudomonadati</taxon>
        <taxon>Spirochaetota</taxon>
        <taxon>Spirochaetia</taxon>
        <taxon>Spirochaetales</taxon>
        <taxon>Treponemataceae</taxon>
        <taxon>Treponema</taxon>
    </lineage>
</organism>
<dbReference type="InterPro" id="IPR000719">
    <property type="entry name" value="Prot_kinase_dom"/>
</dbReference>
<dbReference type="OrthoDB" id="6111975at2"/>
<evidence type="ECO:0000313" key="4">
    <source>
        <dbReference type="Proteomes" id="UP000190395"/>
    </source>
</evidence>
<dbReference type="GeneID" id="303366486"/>
<keyword evidence="4" id="KW-1185">Reference proteome</keyword>
<reference evidence="3 4" key="1">
    <citation type="submission" date="2017-02" db="EMBL/GenBank/DDBJ databases">
        <authorList>
            <person name="Peterson S.W."/>
        </authorList>
    </citation>
    <scope>NUCLEOTIDE SEQUENCE [LARGE SCALE GENOMIC DNA]</scope>
    <source>
        <strain evidence="3 4">ATCC BAA-909</strain>
    </source>
</reference>
<dbReference type="InterPro" id="IPR011009">
    <property type="entry name" value="Kinase-like_dom_sf"/>
</dbReference>
<dbReference type="AlphaFoldDB" id="A0A1T4KKS8"/>
<dbReference type="EMBL" id="FUXC01000001">
    <property type="protein sequence ID" value="SJZ43019.1"/>
    <property type="molecule type" value="Genomic_DNA"/>
</dbReference>
<feature type="region of interest" description="Disordered" evidence="1">
    <location>
        <begin position="1"/>
        <end position="33"/>
    </location>
</feature>
<dbReference type="GO" id="GO:0005524">
    <property type="term" value="F:ATP binding"/>
    <property type="evidence" value="ECO:0007669"/>
    <property type="project" value="InterPro"/>
</dbReference>
<dbReference type="Gene3D" id="1.10.510.10">
    <property type="entry name" value="Transferase(Phosphotransferase) domain 1"/>
    <property type="match status" value="1"/>
</dbReference>
<name>A0A1T4KKS8_9SPIR</name>
<dbReference type="PROSITE" id="PS50011">
    <property type="entry name" value="PROTEIN_KINASE_DOM"/>
    <property type="match status" value="1"/>
</dbReference>
<proteinExistence type="predicted"/>
<dbReference type="Proteomes" id="UP000190395">
    <property type="component" value="Unassembled WGS sequence"/>
</dbReference>
<feature type="compositionally biased region" description="Polar residues" evidence="1">
    <location>
        <begin position="1"/>
        <end position="17"/>
    </location>
</feature>
<accession>A0A1T4KKS8</accession>
<dbReference type="STRING" id="225004.SAMN02745152_00205"/>
<evidence type="ECO:0000256" key="1">
    <source>
        <dbReference type="SAM" id="MobiDB-lite"/>
    </source>
</evidence>